<evidence type="ECO:0000256" key="2">
    <source>
        <dbReference type="ARBA" id="ARBA00022692"/>
    </source>
</evidence>
<feature type="region of interest" description="Disordered" evidence="5">
    <location>
        <begin position="1"/>
        <end position="66"/>
    </location>
</feature>
<accession>A0A9J6F401</accession>
<dbReference type="Pfam" id="PF00892">
    <property type="entry name" value="EamA"/>
    <property type="match status" value="1"/>
</dbReference>
<feature type="transmembrane region" description="Helical" evidence="6">
    <location>
        <begin position="348"/>
        <end position="366"/>
    </location>
</feature>
<dbReference type="InterPro" id="IPR037185">
    <property type="entry name" value="EmrE-like"/>
</dbReference>
<feature type="transmembrane region" description="Helical" evidence="6">
    <location>
        <begin position="316"/>
        <end position="336"/>
    </location>
</feature>
<gene>
    <name evidence="8" type="ORF">HPB51_014371</name>
</gene>
<comment type="subcellular location">
    <subcellularLocation>
        <location evidence="1">Membrane</location>
        <topology evidence="1">Multi-pass membrane protein</topology>
    </subcellularLocation>
</comment>
<comment type="caution">
    <text evidence="8">The sequence shown here is derived from an EMBL/GenBank/DDBJ whole genome shotgun (WGS) entry which is preliminary data.</text>
</comment>
<feature type="compositionally biased region" description="Basic and acidic residues" evidence="5">
    <location>
        <begin position="133"/>
        <end position="149"/>
    </location>
</feature>
<dbReference type="Proteomes" id="UP000821866">
    <property type="component" value="Chromosome 1"/>
</dbReference>
<dbReference type="SUPFAM" id="SSF103481">
    <property type="entry name" value="Multidrug resistance efflux transporter EmrE"/>
    <property type="match status" value="1"/>
</dbReference>
<keyword evidence="3 6" id="KW-1133">Transmembrane helix</keyword>
<feature type="transmembrane region" description="Helical" evidence="6">
    <location>
        <begin position="200"/>
        <end position="219"/>
    </location>
</feature>
<dbReference type="AlphaFoldDB" id="A0A9J6F401"/>
<evidence type="ECO:0000256" key="4">
    <source>
        <dbReference type="ARBA" id="ARBA00023136"/>
    </source>
</evidence>
<evidence type="ECO:0000313" key="9">
    <source>
        <dbReference type="Proteomes" id="UP000821866"/>
    </source>
</evidence>
<keyword evidence="2 6" id="KW-0812">Transmembrane</keyword>
<feature type="region of interest" description="Disordered" evidence="5">
    <location>
        <begin position="130"/>
        <end position="157"/>
    </location>
</feature>
<feature type="transmembrane region" description="Helical" evidence="6">
    <location>
        <begin position="378"/>
        <end position="395"/>
    </location>
</feature>
<dbReference type="EMBL" id="JABSTU010000001">
    <property type="protein sequence ID" value="KAH8041223.1"/>
    <property type="molecule type" value="Genomic_DNA"/>
</dbReference>
<evidence type="ECO:0000313" key="8">
    <source>
        <dbReference type="EMBL" id="KAH8041223.1"/>
    </source>
</evidence>
<dbReference type="PANTHER" id="PTHR22911">
    <property type="entry name" value="ACYL-MALONYL CONDENSING ENZYME-RELATED"/>
    <property type="match status" value="1"/>
</dbReference>
<feature type="transmembrane region" description="Helical" evidence="6">
    <location>
        <begin position="166"/>
        <end position="188"/>
    </location>
</feature>
<evidence type="ECO:0000256" key="1">
    <source>
        <dbReference type="ARBA" id="ARBA00004141"/>
    </source>
</evidence>
<feature type="transmembrane region" description="Helical" evidence="6">
    <location>
        <begin position="285"/>
        <end position="304"/>
    </location>
</feature>
<reference evidence="8" key="2">
    <citation type="submission" date="2021-09" db="EMBL/GenBank/DDBJ databases">
        <authorList>
            <person name="Jia N."/>
            <person name="Wang J."/>
            <person name="Shi W."/>
            <person name="Du L."/>
            <person name="Sun Y."/>
            <person name="Zhan W."/>
            <person name="Jiang J."/>
            <person name="Wang Q."/>
            <person name="Zhang B."/>
            <person name="Ji P."/>
            <person name="Sakyi L.B."/>
            <person name="Cui X."/>
            <person name="Yuan T."/>
            <person name="Jiang B."/>
            <person name="Yang W."/>
            <person name="Lam T.T.-Y."/>
            <person name="Chang Q."/>
            <person name="Ding S."/>
            <person name="Wang X."/>
            <person name="Zhu J."/>
            <person name="Ruan X."/>
            <person name="Zhao L."/>
            <person name="Wei J."/>
            <person name="Que T."/>
            <person name="Du C."/>
            <person name="Cheng J."/>
            <person name="Dai P."/>
            <person name="Han X."/>
            <person name="Huang E."/>
            <person name="Gao Y."/>
            <person name="Liu J."/>
            <person name="Shao H."/>
            <person name="Ye R."/>
            <person name="Li L."/>
            <person name="Wei W."/>
            <person name="Wang X."/>
            <person name="Wang C."/>
            <person name="Huo Q."/>
            <person name="Li W."/>
            <person name="Guo W."/>
            <person name="Chen H."/>
            <person name="Chen S."/>
            <person name="Zhou L."/>
            <person name="Zhou L."/>
            <person name="Ni X."/>
            <person name="Tian J."/>
            <person name="Zhou Y."/>
            <person name="Sheng Y."/>
            <person name="Liu T."/>
            <person name="Pan Y."/>
            <person name="Xia L."/>
            <person name="Li J."/>
            <person name="Zhao F."/>
            <person name="Cao W."/>
        </authorList>
    </citation>
    <scope>NUCLEOTIDE SEQUENCE</scope>
    <source>
        <strain evidence="8">Rmic-2018</strain>
        <tissue evidence="8">Larvae</tissue>
    </source>
</reference>
<feature type="domain" description="EamA" evidence="7">
    <location>
        <begin position="169"/>
        <end position="299"/>
    </location>
</feature>
<evidence type="ECO:0000256" key="3">
    <source>
        <dbReference type="ARBA" id="ARBA00022989"/>
    </source>
</evidence>
<name>A0A9J6F401_RHIMP</name>
<reference evidence="8" key="1">
    <citation type="journal article" date="2020" name="Cell">
        <title>Large-Scale Comparative Analyses of Tick Genomes Elucidate Their Genetic Diversity and Vector Capacities.</title>
        <authorList>
            <consortium name="Tick Genome and Microbiome Consortium (TIGMIC)"/>
            <person name="Jia N."/>
            <person name="Wang J."/>
            <person name="Shi W."/>
            <person name="Du L."/>
            <person name="Sun Y."/>
            <person name="Zhan W."/>
            <person name="Jiang J.F."/>
            <person name="Wang Q."/>
            <person name="Zhang B."/>
            <person name="Ji P."/>
            <person name="Bell-Sakyi L."/>
            <person name="Cui X.M."/>
            <person name="Yuan T.T."/>
            <person name="Jiang B.G."/>
            <person name="Yang W.F."/>
            <person name="Lam T.T."/>
            <person name="Chang Q.C."/>
            <person name="Ding S.J."/>
            <person name="Wang X.J."/>
            <person name="Zhu J.G."/>
            <person name="Ruan X.D."/>
            <person name="Zhao L."/>
            <person name="Wei J.T."/>
            <person name="Ye R.Z."/>
            <person name="Que T.C."/>
            <person name="Du C.H."/>
            <person name="Zhou Y.H."/>
            <person name="Cheng J.X."/>
            <person name="Dai P.F."/>
            <person name="Guo W.B."/>
            <person name="Han X.H."/>
            <person name="Huang E.J."/>
            <person name="Li L.F."/>
            <person name="Wei W."/>
            <person name="Gao Y.C."/>
            <person name="Liu J.Z."/>
            <person name="Shao H.Z."/>
            <person name="Wang X."/>
            <person name="Wang C.C."/>
            <person name="Yang T.C."/>
            <person name="Huo Q.B."/>
            <person name="Li W."/>
            <person name="Chen H.Y."/>
            <person name="Chen S.E."/>
            <person name="Zhou L.G."/>
            <person name="Ni X.B."/>
            <person name="Tian J.H."/>
            <person name="Sheng Y."/>
            <person name="Liu T."/>
            <person name="Pan Y.S."/>
            <person name="Xia L.Y."/>
            <person name="Li J."/>
            <person name="Zhao F."/>
            <person name="Cao W.C."/>
        </authorList>
    </citation>
    <scope>NUCLEOTIDE SEQUENCE</scope>
    <source>
        <strain evidence="8">Rmic-2018</strain>
    </source>
</reference>
<sequence>MSGMPEQGPAVLKLKGGEEENIPNFPAKAMEMEQSTTGEGGGIPFITASITGHHPDGESRTSATDSLRPEVAVLMVDTNALNAKTVKHAECPNTFTAEKPSIPDNETKSQKSQGVRQSLSKFFRSLSSGSSIAKRDPASGADIKSRENTSSESTATMRQRGSSYHAVILGFLLASGTSAVLSLVNVIVKRLETVSTLEVLTFMAFGVFIGILPVATEEVQPFGSRAAQPLLFARTILSLASATLRLMSLSYLTVADSSIMTSLTPLMVGLTGTLFLSERCHWTRAVATALSVVGLILLMKPPFMTTANGSMAMTQYIGIAYGLSHSVINGVTTVCIRATRGVSRSVVVFHYGCLSMLLVSIVSIAMGRLKVFYDGSQIGYLLLISHLTFALQMFLSKALDVESASFVTIVKTSSDVIFGFILQVRKNPQPLGAVLGSFSHCTLAESV</sequence>
<feature type="transmembrane region" description="Helical" evidence="6">
    <location>
        <begin position="258"/>
        <end position="276"/>
    </location>
</feature>
<evidence type="ECO:0000256" key="5">
    <source>
        <dbReference type="SAM" id="MobiDB-lite"/>
    </source>
</evidence>
<evidence type="ECO:0000256" key="6">
    <source>
        <dbReference type="SAM" id="Phobius"/>
    </source>
</evidence>
<evidence type="ECO:0000259" key="7">
    <source>
        <dbReference type="Pfam" id="PF00892"/>
    </source>
</evidence>
<keyword evidence="9" id="KW-1185">Reference proteome</keyword>
<protein>
    <recommendedName>
        <fullName evidence="7">EamA domain-containing protein</fullName>
    </recommendedName>
</protein>
<proteinExistence type="predicted"/>
<dbReference type="GO" id="GO:0016020">
    <property type="term" value="C:membrane"/>
    <property type="evidence" value="ECO:0007669"/>
    <property type="project" value="UniProtKB-SubCell"/>
</dbReference>
<keyword evidence="4 6" id="KW-0472">Membrane</keyword>
<dbReference type="PANTHER" id="PTHR22911:SF6">
    <property type="entry name" value="SOLUTE CARRIER FAMILY 35 MEMBER G1"/>
    <property type="match status" value="1"/>
</dbReference>
<dbReference type="InterPro" id="IPR000620">
    <property type="entry name" value="EamA_dom"/>
</dbReference>
<dbReference type="VEuPathDB" id="VectorBase:LOC119161007"/>
<organism evidence="8 9">
    <name type="scientific">Rhipicephalus microplus</name>
    <name type="common">Cattle tick</name>
    <name type="synonym">Boophilus microplus</name>
    <dbReference type="NCBI Taxonomy" id="6941"/>
    <lineage>
        <taxon>Eukaryota</taxon>
        <taxon>Metazoa</taxon>
        <taxon>Ecdysozoa</taxon>
        <taxon>Arthropoda</taxon>
        <taxon>Chelicerata</taxon>
        <taxon>Arachnida</taxon>
        <taxon>Acari</taxon>
        <taxon>Parasitiformes</taxon>
        <taxon>Ixodida</taxon>
        <taxon>Ixodoidea</taxon>
        <taxon>Ixodidae</taxon>
        <taxon>Rhipicephalinae</taxon>
        <taxon>Rhipicephalus</taxon>
        <taxon>Boophilus</taxon>
    </lineage>
</organism>
<feature type="region of interest" description="Disordered" evidence="5">
    <location>
        <begin position="95"/>
        <end position="114"/>
    </location>
</feature>